<dbReference type="AlphaFoldDB" id="A0A0V0TRK7"/>
<evidence type="ECO:0000313" key="1">
    <source>
        <dbReference type="EMBL" id="KRX41689.1"/>
    </source>
</evidence>
<proteinExistence type="predicted"/>
<comment type="caution">
    <text evidence="1">The sequence shown here is derived from an EMBL/GenBank/DDBJ whole genome shotgun (WGS) entry which is preliminary data.</text>
</comment>
<accession>A0A0V0TRK7</accession>
<reference evidence="1 2" key="1">
    <citation type="submission" date="2015-01" db="EMBL/GenBank/DDBJ databases">
        <title>Evolution of Trichinella species and genotypes.</title>
        <authorList>
            <person name="Korhonen P.K."/>
            <person name="Edoardo P."/>
            <person name="Giuseppe L.R."/>
            <person name="Gasser R.B."/>
        </authorList>
    </citation>
    <scope>NUCLEOTIDE SEQUENCE [LARGE SCALE GENOMIC DNA]</scope>
    <source>
        <strain evidence="1">ISS417</strain>
    </source>
</reference>
<dbReference type="Proteomes" id="UP000055048">
    <property type="component" value="Unassembled WGS sequence"/>
</dbReference>
<organism evidence="1 2">
    <name type="scientific">Trichinella murrelli</name>
    <dbReference type="NCBI Taxonomy" id="144512"/>
    <lineage>
        <taxon>Eukaryota</taxon>
        <taxon>Metazoa</taxon>
        <taxon>Ecdysozoa</taxon>
        <taxon>Nematoda</taxon>
        <taxon>Enoplea</taxon>
        <taxon>Dorylaimia</taxon>
        <taxon>Trichinellida</taxon>
        <taxon>Trichinellidae</taxon>
        <taxon>Trichinella</taxon>
    </lineage>
</organism>
<dbReference type="OrthoDB" id="10511483at2759"/>
<keyword evidence="2" id="KW-1185">Reference proteome</keyword>
<dbReference type="EMBL" id="JYDJ01000164">
    <property type="protein sequence ID" value="KRX41689.1"/>
    <property type="molecule type" value="Genomic_DNA"/>
</dbReference>
<gene>
    <name evidence="1" type="ORF">T05_4625</name>
</gene>
<evidence type="ECO:0000313" key="2">
    <source>
        <dbReference type="Proteomes" id="UP000055048"/>
    </source>
</evidence>
<name>A0A0V0TRK7_9BILA</name>
<protein>
    <submittedName>
        <fullName evidence="1">Uncharacterized protein</fullName>
    </submittedName>
</protein>
<sequence>MVFRNRLLGLFSEVGLECLNVRSLNLVDKFAHTSVNSAPSKRESSLSKFHFSDIGRFAGRQQTSTIQANNYFNEHLLCTVDLFVEFSAILELVISRLATMMIGKHRRADDALITVARKIVLLPENF</sequence>